<gene>
    <name evidence="9" type="ORF">SARC_16493</name>
</gene>
<keyword evidence="7 8" id="KW-0472">Membrane</keyword>
<feature type="transmembrane region" description="Helical" evidence="8">
    <location>
        <begin position="20"/>
        <end position="43"/>
    </location>
</feature>
<evidence type="ECO:0000313" key="10">
    <source>
        <dbReference type="Proteomes" id="UP000054560"/>
    </source>
</evidence>
<evidence type="ECO:0000256" key="6">
    <source>
        <dbReference type="ARBA" id="ARBA00022989"/>
    </source>
</evidence>
<evidence type="ECO:0000256" key="2">
    <source>
        <dbReference type="ARBA" id="ARBA00007715"/>
    </source>
</evidence>
<keyword evidence="5" id="KW-0256">Endoplasmic reticulum</keyword>
<evidence type="ECO:0000256" key="3">
    <source>
        <dbReference type="ARBA" id="ARBA00020820"/>
    </source>
</evidence>
<feature type="non-terminal residue" evidence="9">
    <location>
        <position position="51"/>
    </location>
</feature>
<dbReference type="Proteomes" id="UP000054560">
    <property type="component" value="Unassembled WGS sequence"/>
</dbReference>
<accession>A0A0L0F2M6</accession>
<protein>
    <recommendedName>
        <fullName evidence="3">ER membrane protein complex subunit 4</fullName>
    </recommendedName>
</protein>
<dbReference type="GeneID" id="25916997"/>
<name>A0A0L0F2M6_9EUKA</name>
<evidence type="ECO:0000256" key="5">
    <source>
        <dbReference type="ARBA" id="ARBA00022824"/>
    </source>
</evidence>
<evidence type="ECO:0000256" key="4">
    <source>
        <dbReference type="ARBA" id="ARBA00022692"/>
    </source>
</evidence>
<comment type="similarity">
    <text evidence="2">Belongs to the EMC4 family.</text>
</comment>
<keyword evidence="4 8" id="KW-0812">Transmembrane</keyword>
<evidence type="ECO:0000256" key="8">
    <source>
        <dbReference type="SAM" id="Phobius"/>
    </source>
</evidence>
<dbReference type="STRING" id="667725.A0A0L0F2M6"/>
<dbReference type="AlphaFoldDB" id="A0A0L0F2M6"/>
<reference evidence="9 10" key="1">
    <citation type="submission" date="2011-02" db="EMBL/GenBank/DDBJ databases">
        <title>The Genome Sequence of Sphaeroforma arctica JP610.</title>
        <authorList>
            <consortium name="The Broad Institute Genome Sequencing Platform"/>
            <person name="Russ C."/>
            <person name="Cuomo C."/>
            <person name="Young S.K."/>
            <person name="Zeng Q."/>
            <person name="Gargeya S."/>
            <person name="Alvarado L."/>
            <person name="Berlin A."/>
            <person name="Chapman S.B."/>
            <person name="Chen Z."/>
            <person name="Freedman E."/>
            <person name="Gellesch M."/>
            <person name="Goldberg J."/>
            <person name="Griggs A."/>
            <person name="Gujja S."/>
            <person name="Heilman E."/>
            <person name="Heiman D."/>
            <person name="Howarth C."/>
            <person name="Mehta T."/>
            <person name="Neiman D."/>
            <person name="Pearson M."/>
            <person name="Roberts A."/>
            <person name="Saif S."/>
            <person name="Shea T."/>
            <person name="Shenoy N."/>
            <person name="Sisk P."/>
            <person name="Stolte C."/>
            <person name="Sykes S."/>
            <person name="White J."/>
            <person name="Yandava C."/>
            <person name="Burger G."/>
            <person name="Gray M.W."/>
            <person name="Holland P.W.H."/>
            <person name="King N."/>
            <person name="Lang F.B.F."/>
            <person name="Roger A.J."/>
            <person name="Ruiz-Trillo I."/>
            <person name="Haas B."/>
            <person name="Nusbaum C."/>
            <person name="Birren B."/>
        </authorList>
    </citation>
    <scope>NUCLEOTIDE SEQUENCE [LARGE SCALE GENOMIC DNA]</scope>
    <source>
        <strain evidence="9 10">JP610</strain>
    </source>
</reference>
<dbReference type="GO" id="GO:0005789">
    <property type="term" value="C:endoplasmic reticulum membrane"/>
    <property type="evidence" value="ECO:0007669"/>
    <property type="project" value="UniProtKB-SubCell"/>
</dbReference>
<keyword evidence="6 8" id="KW-1133">Transmembrane helix</keyword>
<dbReference type="PANTHER" id="PTHR19315">
    <property type="entry name" value="ER MEMBRANE PROTEIN COMPLEX SUBUNIT 4"/>
    <property type="match status" value="1"/>
</dbReference>
<evidence type="ECO:0000256" key="1">
    <source>
        <dbReference type="ARBA" id="ARBA00004477"/>
    </source>
</evidence>
<sequence>KAWDLAKSPVKTLPMNAFMMWMSGSTVHIFSLMIVGMTAMGPLKGISNAGQ</sequence>
<dbReference type="EMBL" id="KQ249802">
    <property type="protein sequence ID" value="KNC70975.1"/>
    <property type="molecule type" value="Genomic_DNA"/>
</dbReference>
<keyword evidence="10" id="KW-1185">Reference proteome</keyword>
<dbReference type="InterPro" id="IPR009445">
    <property type="entry name" value="TMEM85/Emc4"/>
</dbReference>
<proteinExistence type="inferred from homology"/>
<organism evidence="9 10">
    <name type="scientific">Sphaeroforma arctica JP610</name>
    <dbReference type="NCBI Taxonomy" id="667725"/>
    <lineage>
        <taxon>Eukaryota</taxon>
        <taxon>Ichthyosporea</taxon>
        <taxon>Ichthyophonida</taxon>
        <taxon>Sphaeroforma</taxon>
    </lineage>
</organism>
<evidence type="ECO:0000256" key="7">
    <source>
        <dbReference type="ARBA" id="ARBA00023136"/>
    </source>
</evidence>
<evidence type="ECO:0000313" key="9">
    <source>
        <dbReference type="EMBL" id="KNC70975.1"/>
    </source>
</evidence>
<comment type="subcellular location">
    <subcellularLocation>
        <location evidence="1">Endoplasmic reticulum membrane</location>
        <topology evidence="1">Multi-pass membrane protein</topology>
    </subcellularLocation>
</comment>
<dbReference type="OrthoDB" id="369569at2759"/>
<feature type="non-terminal residue" evidence="9">
    <location>
        <position position="1"/>
    </location>
</feature>
<dbReference type="Pfam" id="PF06417">
    <property type="entry name" value="EMC4"/>
    <property type="match status" value="1"/>
</dbReference>
<dbReference type="RefSeq" id="XP_014144877.1">
    <property type="nucleotide sequence ID" value="XM_014289402.1"/>
</dbReference>